<dbReference type="GO" id="GO:0001540">
    <property type="term" value="F:amyloid-beta binding"/>
    <property type="evidence" value="ECO:0007669"/>
    <property type="project" value="InterPro"/>
</dbReference>
<feature type="domain" description="PID" evidence="3">
    <location>
        <begin position="47"/>
        <end position="175"/>
    </location>
</feature>
<accession>A0A8C3U0X5</accession>
<keyword evidence="1" id="KW-0677">Repeat</keyword>
<name>A0A8C3U0X5_CATUS</name>
<dbReference type="SUPFAM" id="SSF50729">
    <property type="entry name" value="PH domain-like"/>
    <property type="match status" value="1"/>
</dbReference>
<proteinExistence type="predicted"/>
<evidence type="ECO:0000313" key="4">
    <source>
        <dbReference type="Ensembl" id="ENSCUSP00005005779.1"/>
    </source>
</evidence>
<dbReference type="InterPro" id="IPR011993">
    <property type="entry name" value="PH-like_dom_sf"/>
</dbReference>
<reference evidence="4" key="3">
    <citation type="submission" date="2025-09" db="UniProtKB">
        <authorList>
            <consortium name="Ensembl"/>
        </authorList>
    </citation>
    <scope>IDENTIFICATION</scope>
</reference>
<dbReference type="Proteomes" id="UP000694563">
    <property type="component" value="Chromosome 15"/>
</dbReference>
<sequence length="234" mass="24949">MCSKIVAERAVASSRLPRAATLEPISAEDLPLQVDILEAVRQSMQTYEALYIGSLPVPRAMGMDVLNEAIEKLTRRPGRENWTPSLIYVSDTAMRVHHAQEPEEAAHIWECQVRYVTFLGVGRDAHTFALIVDTGRRFQCAAFWCEPDAGTISEAVQAACMVQYQKCLVAAAPGAKAKSAAGRGRAGPAAAGDSARGAAKAGGGGGGAGAGARKRGLFSFLEVFRLRRALLHSP</sequence>
<protein>
    <recommendedName>
        <fullName evidence="3">PID domain-containing protein</fullName>
    </recommendedName>
</protein>
<keyword evidence="5" id="KW-1185">Reference proteome</keyword>
<organism evidence="4 5">
    <name type="scientific">Catharus ustulatus</name>
    <name type="common">Russet-backed thrush</name>
    <name type="synonym">Hylocichla ustulatus</name>
    <dbReference type="NCBI Taxonomy" id="91951"/>
    <lineage>
        <taxon>Eukaryota</taxon>
        <taxon>Metazoa</taxon>
        <taxon>Chordata</taxon>
        <taxon>Craniata</taxon>
        <taxon>Vertebrata</taxon>
        <taxon>Euteleostomi</taxon>
        <taxon>Archelosauria</taxon>
        <taxon>Archosauria</taxon>
        <taxon>Dinosauria</taxon>
        <taxon>Saurischia</taxon>
        <taxon>Theropoda</taxon>
        <taxon>Coelurosauria</taxon>
        <taxon>Aves</taxon>
        <taxon>Neognathae</taxon>
        <taxon>Neoaves</taxon>
        <taxon>Telluraves</taxon>
        <taxon>Australaves</taxon>
        <taxon>Passeriformes</taxon>
        <taxon>Turdidae</taxon>
        <taxon>Catharus</taxon>
    </lineage>
</organism>
<dbReference type="FunFam" id="2.30.29.30:FF:000034">
    <property type="entry name" value="amyloid beta A4 precursor protein-binding family B member 2"/>
    <property type="match status" value="1"/>
</dbReference>
<dbReference type="PANTHER" id="PTHR14058:SF10">
    <property type="entry name" value="AMYLOID-BETA A4 PRECURSOR PROTEIN-BINDING FAMILY B MEMBER 3"/>
    <property type="match status" value="1"/>
</dbReference>
<feature type="region of interest" description="Disordered" evidence="2">
    <location>
        <begin position="179"/>
        <end position="205"/>
    </location>
</feature>
<reference evidence="4" key="1">
    <citation type="submission" date="2020-10" db="EMBL/GenBank/DDBJ databases">
        <title>Catharus ustulatus (Swainson's thrush) genome, bCatUst1, primary haplotype v2.</title>
        <authorList>
            <person name="Delmore K."/>
            <person name="Vafadar M."/>
            <person name="Formenti G."/>
            <person name="Chow W."/>
            <person name="Pelan S."/>
            <person name="Howe K."/>
            <person name="Rhie A."/>
            <person name="Mountcastle J."/>
            <person name="Haase B."/>
            <person name="Fedrigo O."/>
            <person name="Jarvis E.D."/>
        </authorList>
    </citation>
    <scope>NUCLEOTIDE SEQUENCE [LARGE SCALE GENOMIC DNA]</scope>
</reference>
<evidence type="ECO:0000256" key="1">
    <source>
        <dbReference type="ARBA" id="ARBA00022737"/>
    </source>
</evidence>
<dbReference type="Gene3D" id="2.30.29.30">
    <property type="entry name" value="Pleckstrin-homology domain (PH domain)/Phosphotyrosine-binding domain (PTB)"/>
    <property type="match status" value="1"/>
</dbReference>
<dbReference type="GO" id="GO:0005737">
    <property type="term" value="C:cytoplasm"/>
    <property type="evidence" value="ECO:0007669"/>
    <property type="project" value="TreeGrafter"/>
</dbReference>
<evidence type="ECO:0000259" key="3">
    <source>
        <dbReference type="PROSITE" id="PS01179"/>
    </source>
</evidence>
<gene>
    <name evidence="4" type="primary">APBB3</name>
</gene>
<dbReference type="PANTHER" id="PTHR14058">
    <property type="entry name" value="AMYLOID BETA A4 PRECURSOR PROTEIN-BINDING FAMILY B"/>
    <property type="match status" value="1"/>
</dbReference>
<dbReference type="CDD" id="cd01271">
    <property type="entry name" value="PTB2_Fe65"/>
    <property type="match status" value="1"/>
</dbReference>
<feature type="compositionally biased region" description="Low complexity" evidence="2">
    <location>
        <begin position="179"/>
        <end position="199"/>
    </location>
</feature>
<evidence type="ECO:0000313" key="5">
    <source>
        <dbReference type="Proteomes" id="UP000694563"/>
    </source>
</evidence>
<dbReference type="InterPro" id="IPR006020">
    <property type="entry name" value="PTB/PI_dom"/>
</dbReference>
<dbReference type="InterPro" id="IPR039576">
    <property type="entry name" value="APBB1/2/3"/>
</dbReference>
<dbReference type="AlphaFoldDB" id="A0A8C3U0X5"/>
<evidence type="ECO:0000256" key="2">
    <source>
        <dbReference type="SAM" id="MobiDB-lite"/>
    </source>
</evidence>
<reference evidence="4" key="2">
    <citation type="submission" date="2025-08" db="UniProtKB">
        <authorList>
            <consortium name="Ensembl"/>
        </authorList>
    </citation>
    <scope>IDENTIFICATION</scope>
</reference>
<dbReference type="Pfam" id="PF00640">
    <property type="entry name" value="PID"/>
    <property type="match status" value="1"/>
</dbReference>
<dbReference type="SMART" id="SM00462">
    <property type="entry name" value="PTB"/>
    <property type="match status" value="1"/>
</dbReference>
<dbReference type="Ensembl" id="ENSCUST00005006005.1">
    <property type="protein sequence ID" value="ENSCUSP00005005779.1"/>
    <property type="gene ID" value="ENSCUSG00005003652.1"/>
</dbReference>
<dbReference type="GO" id="GO:0006355">
    <property type="term" value="P:regulation of DNA-templated transcription"/>
    <property type="evidence" value="ECO:0007669"/>
    <property type="project" value="TreeGrafter"/>
</dbReference>
<dbReference type="PROSITE" id="PS01179">
    <property type="entry name" value="PID"/>
    <property type="match status" value="1"/>
</dbReference>
<dbReference type="GO" id="GO:0005634">
    <property type="term" value="C:nucleus"/>
    <property type="evidence" value="ECO:0007669"/>
    <property type="project" value="TreeGrafter"/>
</dbReference>